<evidence type="ECO:0008006" key="4">
    <source>
        <dbReference type="Google" id="ProtNLM"/>
    </source>
</evidence>
<dbReference type="Pfam" id="PF16903">
    <property type="entry name" value="Capsid_N"/>
    <property type="match status" value="1"/>
</dbReference>
<feature type="domain" description="Major capsid protein N-terminal" evidence="2">
    <location>
        <begin position="35"/>
        <end position="278"/>
    </location>
</feature>
<dbReference type="InterPro" id="IPR007542">
    <property type="entry name" value="MCP_C"/>
</dbReference>
<name>A0A6C0KCD1_9ZZZZ</name>
<dbReference type="Gene3D" id="2.70.9.10">
    <property type="entry name" value="Adenovirus Type 2 Hexon, domain 4"/>
    <property type="match status" value="1"/>
</dbReference>
<evidence type="ECO:0000259" key="2">
    <source>
        <dbReference type="Pfam" id="PF16903"/>
    </source>
</evidence>
<protein>
    <recommendedName>
        <fullName evidence="4">Major capsid protein N-terminal domain-containing protein</fullName>
    </recommendedName>
</protein>
<dbReference type="AlphaFoldDB" id="A0A6C0KCD1"/>
<sequence>MSTICSSNLTSGFIDLATYDEQEKYLYGGPDAVAYFVREIRKSTWFTQVPVCLSSRSGQAGFGQQWSVSISRAGDYLLHTWLRLTMNAITAATANATVASTSGNTVLRWSRNLMHNLISECAITFNDLVAARFDNYHLDFWSAFTVPAGKRNGYNNMIGNIDALTNPCAVAFPSPAQLAGAAACQVNVDANGRQVLPAATLNLPLPFFYSRDSGIALPTAALPYNEMRINFAFRNLSDLLTVDTYNNGVWSSAPVASSNLLNPDANQIMSNVNVWANYAIVSNDERKKMACAPRDILIEQVQTAPVQNFNPNTSGSIDIRFSHSIKALFWACRNMTVTSSWSNYTTDQHLPLGPADCVSESNALFGVVDYQAGTDPIVNTSLIYENTQRIYQMGSDYFSLVNPWFHAPVIPLETGYHMYSYSLDFYAIDPMGSTNYGKLTNVSIIPAASNDAIASVTDYSAKYCFITTALNNNIIRISGGKRTKNVPPTVSCYPRCNISWMGKQCKILPRHISCM</sequence>
<evidence type="ECO:0000259" key="1">
    <source>
        <dbReference type="Pfam" id="PF04451"/>
    </source>
</evidence>
<reference evidence="3" key="1">
    <citation type="journal article" date="2020" name="Nature">
        <title>Giant virus diversity and host interactions through global metagenomics.</title>
        <authorList>
            <person name="Schulz F."/>
            <person name="Roux S."/>
            <person name="Paez-Espino D."/>
            <person name="Jungbluth S."/>
            <person name="Walsh D.A."/>
            <person name="Denef V.J."/>
            <person name="McMahon K.D."/>
            <person name="Konstantinidis K.T."/>
            <person name="Eloe-Fadrosh E.A."/>
            <person name="Kyrpides N.C."/>
            <person name="Woyke T."/>
        </authorList>
    </citation>
    <scope>NUCLEOTIDE SEQUENCE</scope>
    <source>
        <strain evidence="3">GVMAG-S-3300010158-109</strain>
    </source>
</reference>
<feature type="domain" description="Major capsid protein C-terminal" evidence="1">
    <location>
        <begin position="285"/>
        <end position="480"/>
    </location>
</feature>
<accession>A0A6C0KCD1</accession>
<organism evidence="3">
    <name type="scientific">viral metagenome</name>
    <dbReference type="NCBI Taxonomy" id="1070528"/>
    <lineage>
        <taxon>unclassified sequences</taxon>
        <taxon>metagenomes</taxon>
        <taxon>organismal metagenomes</taxon>
    </lineage>
</organism>
<dbReference type="GO" id="GO:0005198">
    <property type="term" value="F:structural molecule activity"/>
    <property type="evidence" value="ECO:0007669"/>
    <property type="project" value="InterPro"/>
</dbReference>
<dbReference type="InterPro" id="IPR016112">
    <property type="entry name" value="VP_dsDNA_II"/>
</dbReference>
<evidence type="ECO:0000313" key="3">
    <source>
        <dbReference type="EMBL" id="QHU15675.1"/>
    </source>
</evidence>
<dbReference type="InterPro" id="IPR038519">
    <property type="entry name" value="MCP_C_sf"/>
</dbReference>
<dbReference type="InterPro" id="IPR031654">
    <property type="entry name" value="Capsid_N"/>
</dbReference>
<dbReference type="SUPFAM" id="SSF49749">
    <property type="entry name" value="Group II dsDNA viruses VP"/>
    <property type="match status" value="2"/>
</dbReference>
<proteinExistence type="predicted"/>
<dbReference type="Gene3D" id="2.70.9.20">
    <property type="entry name" value="Major capsid protein Vp54"/>
    <property type="match status" value="1"/>
</dbReference>
<dbReference type="Pfam" id="PF04451">
    <property type="entry name" value="Capsid_NCLDV"/>
    <property type="match status" value="1"/>
</dbReference>
<dbReference type="EMBL" id="MN740867">
    <property type="protein sequence ID" value="QHU15675.1"/>
    <property type="molecule type" value="Genomic_DNA"/>
</dbReference>